<dbReference type="Proteomes" id="UP001589887">
    <property type="component" value="Unassembled WGS sequence"/>
</dbReference>
<dbReference type="RefSeq" id="WP_394316111.1">
    <property type="nucleotide sequence ID" value="NZ_JBHMQV010000001.1"/>
</dbReference>
<organism evidence="2 3">
    <name type="scientific">Streptomyces noboritoensis</name>
    <dbReference type="NCBI Taxonomy" id="67337"/>
    <lineage>
        <taxon>Bacteria</taxon>
        <taxon>Bacillati</taxon>
        <taxon>Actinomycetota</taxon>
        <taxon>Actinomycetes</taxon>
        <taxon>Kitasatosporales</taxon>
        <taxon>Streptomycetaceae</taxon>
        <taxon>Streptomyces</taxon>
    </lineage>
</organism>
<dbReference type="EMBL" id="JBHMQV010000001">
    <property type="protein sequence ID" value="MFC0842231.1"/>
    <property type="molecule type" value="Genomic_DNA"/>
</dbReference>
<reference evidence="2 3" key="1">
    <citation type="submission" date="2024-09" db="EMBL/GenBank/DDBJ databases">
        <authorList>
            <person name="Sun Q."/>
            <person name="Mori K."/>
        </authorList>
    </citation>
    <scope>NUCLEOTIDE SEQUENCE [LARGE SCALE GENOMIC DNA]</scope>
    <source>
        <strain evidence="2 3">JCM 4557</strain>
    </source>
</reference>
<evidence type="ECO:0000313" key="3">
    <source>
        <dbReference type="Proteomes" id="UP001589887"/>
    </source>
</evidence>
<name>A0ABV6T8W2_9ACTN</name>
<feature type="region of interest" description="Disordered" evidence="1">
    <location>
        <begin position="41"/>
        <end position="63"/>
    </location>
</feature>
<protein>
    <submittedName>
        <fullName evidence="2">Uncharacterized protein</fullName>
    </submittedName>
</protein>
<keyword evidence="3" id="KW-1185">Reference proteome</keyword>
<gene>
    <name evidence="2" type="ORF">ACFH04_00535</name>
</gene>
<sequence>MCHIHHDPTPRRPWRVPRTKADLGGVDALLHRIRLMSLTGPAHWEDPHFPDRGYRASPTAPPS</sequence>
<proteinExistence type="predicted"/>
<evidence type="ECO:0000256" key="1">
    <source>
        <dbReference type="SAM" id="MobiDB-lite"/>
    </source>
</evidence>
<evidence type="ECO:0000313" key="2">
    <source>
        <dbReference type="EMBL" id="MFC0842231.1"/>
    </source>
</evidence>
<accession>A0ABV6T8W2</accession>
<feature type="compositionally biased region" description="Basic and acidic residues" evidence="1">
    <location>
        <begin position="43"/>
        <end position="54"/>
    </location>
</feature>
<comment type="caution">
    <text evidence="2">The sequence shown here is derived from an EMBL/GenBank/DDBJ whole genome shotgun (WGS) entry which is preliminary data.</text>
</comment>